<gene>
    <name evidence="1" type="ORF">N8T08_002545</name>
</gene>
<name>A0ACC3B8V7_9EURO</name>
<dbReference type="EMBL" id="JAOPJF010000015">
    <property type="protein sequence ID" value="KAK1146784.1"/>
    <property type="molecule type" value="Genomic_DNA"/>
</dbReference>
<protein>
    <submittedName>
        <fullName evidence="1">Uncharacterized protein</fullName>
    </submittedName>
</protein>
<comment type="caution">
    <text evidence="1">The sequence shown here is derived from an EMBL/GenBank/DDBJ whole genome shotgun (WGS) entry which is preliminary data.</text>
</comment>
<organism evidence="1 2">
    <name type="scientific">Aspergillus melleus</name>
    <dbReference type="NCBI Taxonomy" id="138277"/>
    <lineage>
        <taxon>Eukaryota</taxon>
        <taxon>Fungi</taxon>
        <taxon>Dikarya</taxon>
        <taxon>Ascomycota</taxon>
        <taxon>Pezizomycotina</taxon>
        <taxon>Eurotiomycetes</taxon>
        <taxon>Eurotiomycetidae</taxon>
        <taxon>Eurotiales</taxon>
        <taxon>Aspergillaceae</taxon>
        <taxon>Aspergillus</taxon>
        <taxon>Aspergillus subgen. Circumdati</taxon>
    </lineage>
</organism>
<accession>A0ACC3B8V7</accession>
<evidence type="ECO:0000313" key="1">
    <source>
        <dbReference type="EMBL" id="KAK1146784.1"/>
    </source>
</evidence>
<sequence length="75" mass="8904">MPDQSQQPHQSFMDKMFHHHQDRQNEGRQQQQPQQPGQSQTQDPGKKESEVDKFKDYIEEDEELEREQGSYGGLM</sequence>
<dbReference type="Proteomes" id="UP001177260">
    <property type="component" value="Unassembled WGS sequence"/>
</dbReference>
<evidence type="ECO:0000313" key="2">
    <source>
        <dbReference type="Proteomes" id="UP001177260"/>
    </source>
</evidence>
<proteinExistence type="predicted"/>
<keyword evidence="2" id="KW-1185">Reference proteome</keyword>
<reference evidence="1 2" key="1">
    <citation type="journal article" date="2023" name="ACS Omega">
        <title>Identification of the Neoaspergillic Acid Biosynthesis Gene Cluster by Establishing an In Vitro CRISPR-Ribonucleoprotein Genetic System in Aspergillus melleus.</title>
        <authorList>
            <person name="Yuan B."/>
            <person name="Grau M.F."/>
            <person name="Murata R.M."/>
            <person name="Torok T."/>
            <person name="Venkateswaran K."/>
            <person name="Stajich J.E."/>
            <person name="Wang C.C.C."/>
        </authorList>
    </citation>
    <scope>NUCLEOTIDE SEQUENCE [LARGE SCALE GENOMIC DNA]</scope>
    <source>
        <strain evidence="1 2">IMV 1140</strain>
    </source>
</reference>